<evidence type="ECO:0000313" key="3">
    <source>
        <dbReference type="Proteomes" id="UP001595556"/>
    </source>
</evidence>
<evidence type="ECO:0000313" key="2">
    <source>
        <dbReference type="EMBL" id="MFC3149357.1"/>
    </source>
</evidence>
<feature type="signal peptide" evidence="1">
    <location>
        <begin position="1"/>
        <end position="22"/>
    </location>
</feature>
<feature type="chain" id="PRO_5046358996" evidence="1">
    <location>
        <begin position="23"/>
        <end position="167"/>
    </location>
</feature>
<organism evidence="2 3">
    <name type="scientific">Piscinibacterium candidicorallinum</name>
    <dbReference type="NCBI Taxonomy" id="1793872"/>
    <lineage>
        <taxon>Bacteria</taxon>
        <taxon>Pseudomonadati</taxon>
        <taxon>Pseudomonadota</taxon>
        <taxon>Betaproteobacteria</taxon>
        <taxon>Burkholderiales</taxon>
        <taxon>Piscinibacterium</taxon>
    </lineage>
</organism>
<dbReference type="EMBL" id="JBHRTI010000010">
    <property type="protein sequence ID" value="MFC3149357.1"/>
    <property type="molecule type" value="Genomic_DNA"/>
</dbReference>
<comment type="caution">
    <text evidence="2">The sequence shown here is derived from an EMBL/GenBank/DDBJ whole genome shotgun (WGS) entry which is preliminary data.</text>
</comment>
<dbReference type="InterPro" id="IPR021727">
    <property type="entry name" value="DUF3299"/>
</dbReference>
<proteinExistence type="predicted"/>
<keyword evidence="1" id="KW-0732">Signal</keyword>
<gene>
    <name evidence="2" type="ORF">ACFOEN_17170</name>
</gene>
<reference evidence="3" key="1">
    <citation type="journal article" date="2019" name="Int. J. Syst. Evol. Microbiol.">
        <title>The Global Catalogue of Microorganisms (GCM) 10K type strain sequencing project: providing services to taxonomists for standard genome sequencing and annotation.</title>
        <authorList>
            <consortium name="The Broad Institute Genomics Platform"/>
            <consortium name="The Broad Institute Genome Sequencing Center for Infectious Disease"/>
            <person name="Wu L."/>
            <person name="Ma J."/>
        </authorList>
    </citation>
    <scope>NUCLEOTIDE SEQUENCE [LARGE SCALE GENOMIC DNA]</scope>
    <source>
        <strain evidence="3">KCTC 52168</strain>
    </source>
</reference>
<dbReference type="Proteomes" id="UP001595556">
    <property type="component" value="Unassembled WGS sequence"/>
</dbReference>
<evidence type="ECO:0000256" key="1">
    <source>
        <dbReference type="SAM" id="SignalP"/>
    </source>
</evidence>
<accession>A0ABV7H6R6</accession>
<sequence>MHSALSAAFGVALVIAVPAVLAQTFGSPVPPGIGGHNGLPGTQPPLPEVKGGVSWDELAKVTPVRSGNRVVPQFDKGVLNLNGRDIRIAGFMMPLSAAAQQTHFLLTVTPQTCSFCIPAGPEGMIEVKTKAPVRMTFDPVVLSGKFAVLSNDPNGLYYRLTEAQPSK</sequence>
<dbReference type="Pfam" id="PF11736">
    <property type="entry name" value="DUF3299"/>
    <property type="match status" value="1"/>
</dbReference>
<dbReference type="Gene3D" id="2.40.50.870">
    <property type="entry name" value="Protein of unknown function (DUF3299)"/>
    <property type="match status" value="1"/>
</dbReference>
<name>A0ABV7H6R6_9BURK</name>
<dbReference type="RefSeq" id="WP_377306179.1">
    <property type="nucleotide sequence ID" value="NZ_CP180191.1"/>
</dbReference>
<keyword evidence="3" id="KW-1185">Reference proteome</keyword>
<protein>
    <submittedName>
        <fullName evidence="2">DUF3299 domain-containing protein</fullName>
    </submittedName>
</protein>